<dbReference type="SUPFAM" id="SSF46785">
    <property type="entry name" value="Winged helix' DNA-binding domain"/>
    <property type="match status" value="1"/>
</dbReference>
<dbReference type="PANTHER" id="PTHR33204:SF29">
    <property type="entry name" value="TRANSCRIPTIONAL REGULATOR"/>
    <property type="match status" value="1"/>
</dbReference>
<accession>A0A9J6NXT3</accession>
<proteinExistence type="predicted"/>
<feature type="domain" description="HTH hxlR-type" evidence="4">
    <location>
        <begin position="6"/>
        <end position="104"/>
    </location>
</feature>
<evidence type="ECO:0000256" key="1">
    <source>
        <dbReference type="ARBA" id="ARBA00023015"/>
    </source>
</evidence>
<evidence type="ECO:0000256" key="2">
    <source>
        <dbReference type="ARBA" id="ARBA00023125"/>
    </source>
</evidence>
<dbReference type="InterPro" id="IPR036388">
    <property type="entry name" value="WH-like_DNA-bd_sf"/>
</dbReference>
<dbReference type="Pfam" id="PF01638">
    <property type="entry name" value="HxlR"/>
    <property type="match status" value="1"/>
</dbReference>
<keyword evidence="1" id="KW-0805">Transcription regulation</keyword>
<evidence type="ECO:0000256" key="3">
    <source>
        <dbReference type="ARBA" id="ARBA00023163"/>
    </source>
</evidence>
<gene>
    <name evidence="5" type="ORF">KDK92_04930</name>
</gene>
<evidence type="ECO:0000259" key="4">
    <source>
        <dbReference type="PROSITE" id="PS51118"/>
    </source>
</evidence>
<dbReference type="PANTHER" id="PTHR33204">
    <property type="entry name" value="TRANSCRIPTIONAL REGULATOR, MARR FAMILY"/>
    <property type="match status" value="1"/>
</dbReference>
<dbReference type="CDD" id="cd00090">
    <property type="entry name" value="HTH_ARSR"/>
    <property type="match status" value="1"/>
</dbReference>
<reference evidence="5" key="2">
    <citation type="submission" date="2021-04" db="EMBL/GenBank/DDBJ databases">
        <authorList>
            <person name="Dong X."/>
        </authorList>
    </citation>
    <scope>NUCLEOTIDE SEQUENCE</scope>
    <source>
        <strain evidence="5">ZWT</strain>
    </source>
</reference>
<dbReference type="EMBL" id="JAGSOJ010000001">
    <property type="protein sequence ID" value="MCM1989075.1"/>
    <property type="molecule type" value="Genomic_DNA"/>
</dbReference>
<name>A0A9J6NXT3_9CLOT</name>
<dbReference type="InterPro" id="IPR011991">
    <property type="entry name" value="ArsR-like_HTH"/>
</dbReference>
<protein>
    <submittedName>
        <fullName evidence="5">Winged helix-turn-helix transcriptional regulator</fullName>
    </submittedName>
</protein>
<dbReference type="Proteomes" id="UP001056429">
    <property type="component" value="Unassembled WGS sequence"/>
</dbReference>
<dbReference type="InterPro" id="IPR036390">
    <property type="entry name" value="WH_DNA-bd_sf"/>
</dbReference>
<organism evidence="5 6">
    <name type="scientific">Oceanirhabdus seepicola</name>
    <dbReference type="NCBI Taxonomy" id="2828781"/>
    <lineage>
        <taxon>Bacteria</taxon>
        <taxon>Bacillati</taxon>
        <taxon>Bacillota</taxon>
        <taxon>Clostridia</taxon>
        <taxon>Eubacteriales</taxon>
        <taxon>Clostridiaceae</taxon>
        <taxon>Oceanirhabdus</taxon>
    </lineage>
</organism>
<reference evidence="5" key="1">
    <citation type="journal article" date="2021" name="mSystems">
        <title>Bacteria and Archaea Synergistically Convert Glycine Betaine to Biogenic Methane in the Formosa Cold Seep of the South China Sea.</title>
        <authorList>
            <person name="Li L."/>
            <person name="Zhang W."/>
            <person name="Zhang S."/>
            <person name="Song L."/>
            <person name="Sun Q."/>
            <person name="Zhang H."/>
            <person name="Xiang H."/>
            <person name="Dong X."/>
        </authorList>
    </citation>
    <scope>NUCLEOTIDE SEQUENCE</scope>
    <source>
        <strain evidence="5">ZWT</strain>
    </source>
</reference>
<dbReference type="GO" id="GO:0003677">
    <property type="term" value="F:DNA binding"/>
    <property type="evidence" value="ECO:0007669"/>
    <property type="project" value="UniProtKB-KW"/>
</dbReference>
<dbReference type="AlphaFoldDB" id="A0A9J6NXT3"/>
<evidence type="ECO:0000313" key="5">
    <source>
        <dbReference type="EMBL" id="MCM1989075.1"/>
    </source>
</evidence>
<keyword evidence="2" id="KW-0238">DNA-binding</keyword>
<comment type="caution">
    <text evidence="5">The sequence shown here is derived from an EMBL/GenBank/DDBJ whole genome shotgun (WGS) entry which is preliminary data.</text>
</comment>
<dbReference type="PROSITE" id="PS51118">
    <property type="entry name" value="HTH_HXLR"/>
    <property type="match status" value="1"/>
</dbReference>
<evidence type="ECO:0000313" key="6">
    <source>
        <dbReference type="Proteomes" id="UP001056429"/>
    </source>
</evidence>
<keyword evidence="3" id="KW-0804">Transcription</keyword>
<dbReference type="InterPro" id="IPR002577">
    <property type="entry name" value="HTH_HxlR"/>
</dbReference>
<keyword evidence="6" id="KW-1185">Reference proteome</keyword>
<dbReference type="Gene3D" id="1.10.10.10">
    <property type="entry name" value="Winged helix-like DNA-binding domain superfamily/Winged helix DNA-binding domain"/>
    <property type="match status" value="1"/>
</dbReference>
<sequence length="113" mass="13334">MLEVKCNVGVTQRLMQGKWKLAIMYFLADKTYRFGELHRAMPNIRQGYLTQQLRELEKDGIVHREVYKQVPPKVEYSLTPIGLEFVPVIEEMEKWGGKYVELLKQMDDNDKDV</sequence>